<feature type="transmembrane region" description="Helical" evidence="1">
    <location>
        <begin position="108"/>
        <end position="127"/>
    </location>
</feature>
<accession>A0A0A8J8U3</accession>
<feature type="transmembrane region" description="Helical" evidence="1">
    <location>
        <begin position="79"/>
        <end position="96"/>
    </location>
</feature>
<feature type="transmembrane region" description="Helical" evidence="1">
    <location>
        <begin position="158"/>
        <end position="174"/>
    </location>
</feature>
<feature type="transmembrane region" description="Helical" evidence="1">
    <location>
        <begin position="260"/>
        <end position="285"/>
    </location>
</feature>
<feature type="transmembrane region" description="Helical" evidence="1">
    <location>
        <begin position="322"/>
        <end position="340"/>
    </location>
</feature>
<name>A0A0A8J8U3_ECOLX</name>
<feature type="transmembrane region" description="Helical" evidence="1">
    <location>
        <begin position="297"/>
        <end position="316"/>
    </location>
</feature>
<organism evidence="2">
    <name type="scientific">Escherichia coli</name>
    <dbReference type="NCBI Taxonomy" id="562"/>
    <lineage>
        <taxon>Bacteria</taxon>
        <taxon>Pseudomonadati</taxon>
        <taxon>Pseudomonadota</taxon>
        <taxon>Gammaproteobacteria</taxon>
        <taxon>Enterobacterales</taxon>
        <taxon>Enterobacteriaceae</taxon>
        <taxon>Escherichia</taxon>
    </lineage>
</organism>
<dbReference type="RefSeq" id="WP_158642113.1">
    <property type="nucleotide sequence ID" value="NZ_AP021894.1"/>
</dbReference>
<evidence type="ECO:0000313" key="2">
    <source>
        <dbReference type="EMBL" id="BAQ01780.1"/>
    </source>
</evidence>
<keyword evidence="1" id="KW-0812">Transmembrane</keyword>
<protein>
    <submittedName>
        <fullName evidence="2">O-antigen polymerase</fullName>
    </submittedName>
</protein>
<reference evidence="2" key="1">
    <citation type="journal article" date="2014" name="DNA Res.">
        <title>A complete view of the genetic diversity of the Escherichia coli O-antigen biosynthesis gene cluster.</title>
        <authorList>
            <person name="Iguchi A."/>
            <person name="Iyoda S."/>
            <person name="Kikuchi T."/>
            <person name="Ogura Y."/>
            <person name="Katsura K."/>
            <person name="Ohnishi M."/>
            <person name="Hayashi T."/>
            <person name="Thomson N.R."/>
        </authorList>
    </citation>
    <scope>NUCLEOTIDE SEQUENCE</scope>
    <source>
        <strain evidence="2">E1541-68</strain>
    </source>
</reference>
<feature type="transmembrane region" description="Helical" evidence="1">
    <location>
        <begin position="180"/>
        <end position="198"/>
    </location>
</feature>
<feature type="transmembrane region" description="Helical" evidence="1">
    <location>
        <begin position="14"/>
        <end position="35"/>
    </location>
</feature>
<keyword evidence="1" id="KW-0472">Membrane</keyword>
<feature type="transmembrane region" description="Helical" evidence="1">
    <location>
        <begin position="133"/>
        <end position="151"/>
    </location>
</feature>
<gene>
    <name evidence="2" type="primary">wzy</name>
</gene>
<keyword evidence="1" id="KW-1133">Transmembrane helix</keyword>
<dbReference type="AlphaFoldDB" id="A0A0A8J8U3"/>
<dbReference type="EMBL" id="AB812064">
    <property type="protein sequence ID" value="BAQ01780.1"/>
    <property type="molecule type" value="Genomic_DNA"/>
</dbReference>
<sequence>MEHMNRVYCLNTTFLNPLIPILLMVAVFILSSFLYKVDSSSLVIIISTFLVISFIPLSFCFSSKYYVNTSNLSLKSFPLPYTTTIIIILSSSVEYFKLGIPLFGHVIYAEFGYPFLHHVSVMSWLLLFTCNSFKNRIIFILVMVFAFVNPLLMINRDLMLLTCFVFIFILLGKRKVSLKPILILGSIFLFVFGLIGEYRSPGVIHTVDLPFSFNYEKMPATIAWLFLYFTSSSFNMYYNIKTLGLNLYASNINVFPEPYYWSSFFDSFIFFPIVIILYFILLLSIRHYLLTKKTSELTLALYLYCIYQVYTGLFAVKVFNTHTLFVMLFLGVIQFCNILLPKKRRS</sequence>
<feature type="transmembrane region" description="Helical" evidence="1">
    <location>
        <begin position="42"/>
        <end position="67"/>
    </location>
</feature>
<evidence type="ECO:0000256" key="1">
    <source>
        <dbReference type="SAM" id="Phobius"/>
    </source>
</evidence>
<proteinExistence type="predicted"/>